<reference evidence="5 6" key="1">
    <citation type="submission" date="2018-11" db="EMBL/GenBank/DDBJ databases">
        <title>The Potential of Streptomyces as Biocontrol Agents against the Tomato grey mould, Botrytis cinerea (Gray mold) Frontiers in Microbiology.</title>
        <authorList>
            <person name="Li D."/>
        </authorList>
    </citation>
    <scope>NUCLEOTIDE SEQUENCE [LARGE SCALE GENOMIC DNA]</scope>
    <source>
        <strain evidence="5 6">NEAU-LD23</strain>
    </source>
</reference>
<comment type="caution">
    <text evidence="5">The sequence shown here is derived from an EMBL/GenBank/DDBJ whole genome shotgun (WGS) entry which is preliminary data.</text>
</comment>
<dbReference type="CDD" id="cd01821">
    <property type="entry name" value="Rhamnogalacturan_acetylesterase_like"/>
    <property type="match status" value="1"/>
</dbReference>
<accession>A0A3M8W7W3</accession>
<keyword evidence="6" id="KW-1185">Reference proteome</keyword>
<dbReference type="GO" id="GO:0016787">
    <property type="term" value="F:hydrolase activity"/>
    <property type="evidence" value="ECO:0007669"/>
    <property type="project" value="UniProtKB-KW"/>
</dbReference>
<evidence type="ECO:0000256" key="2">
    <source>
        <dbReference type="ARBA" id="ARBA00022801"/>
    </source>
</evidence>
<evidence type="ECO:0000256" key="3">
    <source>
        <dbReference type="SAM" id="SignalP"/>
    </source>
</evidence>
<evidence type="ECO:0000259" key="4">
    <source>
        <dbReference type="Pfam" id="PF13472"/>
    </source>
</evidence>
<evidence type="ECO:0000256" key="1">
    <source>
        <dbReference type="ARBA" id="ARBA00008668"/>
    </source>
</evidence>
<evidence type="ECO:0000313" key="5">
    <source>
        <dbReference type="EMBL" id="RNG24123.1"/>
    </source>
</evidence>
<dbReference type="Pfam" id="PF13472">
    <property type="entry name" value="Lipase_GDSL_2"/>
    <property type="match status" value="1"/>
</dbReference>
<proteinExistence type="inferred from homology"/>
<feature type="chain" id="PRO_5017926159" evidence="3">
    <location>
        <begin position="26"/>
        <end position="349"/>
    </location>
</feature>
<dbReference type="InterPro" id="IPR013830">
    <property type="entry name" value="SGNH_hydro"/>
</dbReference>
<dbReference type="EMBL" id="RIBZ01000233">
    <property type="protein sequence ID" value="RNG24123.1"/>
    <property type="molecule type" value="Genomic_DNA"/>
</dbReference>
<dbReference type="PANTHER" id="PTHR43695">
    <property type="entry name" value="PUTATIVE (AFU_ORTHOLOGUE AFUA_2G17250)-RELATED"/>
    <property type="match status" value="1"/>
</dbReference>
<dbReference type="AlphaFoldDB" id="A0A3M8W7W3"/>
<feature type="signal peptide" evidence="3">
    <location>
        <begin position="1"/>
        <end position="25"/>
    </location>
</feature>
<dbReference type="SUPFAM" id="SSF49785">
    <property type="entry name" value="Galactose-binding domain-like"/>
    <property type="match status" value="1"/>
</dbReference>
<protein>
    <submittedName>
        <fullName evidence="5">Rhamnogalacturonan acetylesterase</fullName>
    </submittedName>
</protein>
<dbReference type="Gene3D" id="2.60.120.430">
    <property type="entry name" value="Galactose-binding lectin"/>
    <property type="match status" value="1"/>
</dbReference>
<name>A0A3M8W7W3_9ACTN</name>
<dbReference type="SUPFAM" id="SSF52266">
    <property type="entry name" value="SGNH hydrolase"/>
    <property type="match status" value="1"/>
</dbReference>
<dbReference type="PANTHER" id="PTHR43695:SF1">
    <property type="entry name" value="RHAMNOGALACTURONAN ACETYLESTERASE"/>
    <property type="match status" value="1"/>
</dbReference>
<keyword evidence="3" id="KW-0732">Signal</keyword>
<keyword evidence="2" id="KW-0378">Hydrolase</keyword>
<dbReference type="InterPro" id="IPR008979">
    <property type="entry name" value="Galactose-bd-like_sf"/>
</dbReference>
<dbReference type="Proteomes" id="UP000275401">
    <property type="component" value="Unassembled WGS sequence"/>
</dbReference>
<sequence>MRRAGTALLAATACLALLPGAPAWAGTSGHRPGHALPNCTGTAPITCHFDVAPGTYDVTALLGGADAGSTAVTAESRRTLLPATPTAARQRLTRTFTVNVREPEGEPTGPSGSPGLDLSFGGDAPRLADLRITASRRTQLFLAGDSTVCDQIAAPYTGWGQQLPQFFRGGLSVANYADSGEGSGSFLADPRLFPTMRPLIRTGDTVLIQFAHNDKQTTAADYRANLTALLDGVRARGGKPVLVTPIVRRWFNDDGTLDNGTALHINGLGVNLPAEMRALAAERHVPLIDLTALTRQLVERLGPEGSKALYLYDEARDNTHTSAHGATEFARLVLGELRAQALVPGGVIR</sequence>
<comment type="similarity">
    <text evidence="1">Belongs to the 'GDSL' lipolytic enzyme family.</text>
</comment>
<dbReference type="RefSeq" id="WP_123100911.1">
    <property type="nucleotide sequence ID" value="NZ_RIBZ01000233.1"/>
</dbReference>
<dbReference type="Gene3D" id="3.40.50.1110">
    <property type="entry name" value="SGNH hydrolase"/>
    <property type="match status" value="1"/>
</dbReference>
<gene>
    <name evidence="5" type="ORF">EEJ42_17820</name>
</gene>
<feature type="domain" description="SGNH hydrolase-type esterase" evidence="4">
    <location>
        <begin position="144"/>
        <end position="301"/>
    </location>
</feature>
<dbReference type="InterPro" id="IPR036514">
    <property type="entry name" value="SGNH_hydro_sf"/>
</dbReference>
<organism evidence="5 6">
    <name type="scientific">Streptomyces botrytidirepellens</name>
    <dbReference type="NCBI Taxonomy" id="2486417"/>
    <lineage>
        <taxon>Bacteria</taxon>
        <taxon>Bacillati</taxon>
        <taxon>Actinomycetota</taxon>
        <taxon>Actinomycetes</taxon>
        <taxon>Kitasatosporales</taxon>
        <taxon>Streptomycetaceae</taxon>
        <taxon>Streptomyces</taxon>
    </lineage>
</organism>
<evidence type="ECO:0000313" key="6">
    <source>
        <dbReference type="Proteomes" id="UP000275401"/>
    </source>
</evidence>
<dbReference type="InterPro" id="IPR037459">
    <property type="entry name" value="RhgT-like"/>
</dbReference>